<dbReference type="Proteomes" id="UP000095727">
    <property type="component" value="Unassembled WGS sequence"/>
</dbReference>
<name>A0A173UAY8_9FIRM</name>
<sequence>MHKYLNAIGFHDIASEREWYQILLESEKKFSGYDRIALDEYTDLCELRREYGNGIGISSCGFIDENDEEFRRECYFPYFSGSGVSSYADIAVEQKASSPTYIGVCEDVKLGCSIIFHIQNGMEYIKEATRGGLNKSSISITFSGLALSGKILLPVTKDAGAADKRAKDLRNRMMLMSAAKEGNPDAIESLTLDDIDTYAAVSKRIRGEDIYSIVDTHFMPAGLECDQYAILGEILNIDTIENLLTGKKLYVLTVETNELQFDVCVPVEKVIGEPAVGRRLKAQIWLQGHINF</sequence>
<dbReference type="EMBL" id="CYXR01000025">
    <property type="protein sequence ID" value="CUN11620.1"/>
    <property type="molecule type" value="Genomic_DNA"/>
</dbReference>
<reference evidence="1 2" key="1">
    <citation type="submission" date="2015-09" db="EMBL/GenBank/DDBJ databases">
        <authorList>
            <consortium name="Pathogen Informatics"/>
        </authorList>
    </citation>
    <scope>NUCLEOTIDE SEQUENCE [LARGE SCALE GENOMIC DNA]</scope>
    <source>
        <strain evidence="1 2">2789STDY5834962</strain>
    </source>
</reference>
<evidence type="ECO:0000313" key="2">
    <source>
        <dbReference type="Proteomes" id="UP000095727"/>
    </source>
</evidence>
<proteinExistence type="predicted"/>
<protein>
    <submittedName>
        <fullName evidence="1">DUF based on E. rectale Gene description</fullName>
    </submittedName>
</protein>
<accession>A0A173UAY8</accession>
<dbReference type="Pfam" id="PF12997">
    <property type="entry name" value="DUF3881"/>
    <property type="match status" value="1"/>
</dbReference>
<gene>
    <name evidence="1" type="ORF">ERS852574_02797</name>
</gene>
<dbReference type="AlphaFoldDB" id="A0A173UAY8"/>
<dbReference type="RefSeq" id="WP_055158111.1">
    <property type="nucleotide sequence ID" value="NZ_CYXR01000025.1"/>
</dbReference>
<evidence type="ECO:0000313" key="1">
    <source>
        <dbReference type="EMBL" id="CUN11620.1"/>
    </source>
</evidence>
<dbReference type="InterPro" id="IPR024541">
    <property type="entry name" value="DUF3881"/>
</dbReference>
<organism evidence="1 2">
    <name type="scientific">Coprococcus comes</name>
    <dbReference type="NCBI Taxonomy" id="410072"/>
    <lineage>
        <taxon>Bacteria</taxon>
        <taxon>Bacillati</taxon>
        <taxon>Bacillota</taxon>
        <taxon>Clostridia</taxon>
        <taxon>Lachnospirales</taxon>
        <taxon>Lachnospiraceae</taxon>
        <taxon>Coprococcus</taxon>
    </lineage>
</organism>